<dbReference type="InterPro" id="IPR011059">
    <property type="entry name" value="Metal-dep_hydrolase_composite"/>
</dbReference>
<dbReference type="PANTHER" id="PTHR22642">
    <property type="entry name" value="IMIDAZOLONEPROPIONASE"/>
    <property type="match status" value="1"/>
</dbReference>
<dbReference type="SUPFAM" id="SSF51338">
    <property type="entry name" value="Composite domain of metallo-dependent hydrolases"/>
    <property type="match status" value="1"/>
</dbReference>
<dbReference type="PANTHER" id="PTHR22642:SF2">
    <property type="entry name" value="PROTEIN LONG AFTER FAR-RED 3"/>
    <property type="match status" value="1"/>
</dbReference>
<organism evidence="3 4">
    <name type="scientific">Pseudoduganella rivuli</name>
    <dbReference type="NCBI Taxonomy" id="2666085"/>
    <lineage>
        <taxon>Bacteria</taxon>
        <taxon>Pseudomonadati</taxon>
        <taxon>Pseudomonadota</taxon>
        <taxon>Betaproteobacteria</taxon>
        <taxon>Burkholderiales</taxon>
        <taxon>Oxalobacteraceae</taxon>
        <taxon>Telluria group</taxon>
        <taxon>Pseudoduganella</taxon>
    </lineage>
</organism>
<dbReference type="CDD" id="cd01300">
    <property type="entry name" value="YtcJ_like"/>
    <property type="match status" value="1"/>
</dbReference>
<feature type="chain" id="PRO_5031178259" evidence="1">
    <location>
        <begin position="27"/>
        <end position="585"/>
    </location>
</feature>
<comment type="caution">
    <text evidence="3">The sequence shown here is derived from an EMBL/GenBank/DDBJ whole genome shotgun (WGS) entry which is preliminary data.</text>
</comment>
<dbReference type="InterPro" id="IPR032466">
    <property type="entry name" value="Metal_Hydrolase"/>
</dbReference>
<accession>A0A7X2LVD0</accession>
<feature type="domain" description="Amidohydrolase 3" evidence="2">
    <location>
        <begin position="85"/>
        <end position="581"/>
    </location>
</feature>
<dbReference type="Proteomes" id="UP000446768">
    <property type="component" value="Unassembled WGS sequence"/>
</dbReference>
<keyword evidence="1" id="KW-0732">Signal</keyword>
<keyword evidence="3" id="KW-0378">Hydrolase</keyword>
<evidence type="ECO:0000313" key="4">
    <source>
        <dbReference type="Proteomes" id="UP000446768"/>
    </source>
</evidence>
<dbReference type="AlphaFoldDB" id="A0A7X2LVD0"/>
<feature type="signal peptide" evidence="1">
    <location>
        <begin position="1"/>
        <end position="26"/>
    </location>
</feature>
<gene>
    <name evidence="3" type="ORF">GJ700_18980</name>
</gene>
<dbReference type="Gene3D" id="2.30.40.10">
    <property type="entry name" value="Urease, subunit C, domain 1"/>
    <property type="match status" value="1"/>
</dbReference>
<dbReference type="SUPFAM" id="SSF51556">
    <property type="entry name" value="Metallo-dependent hydrolases"/>
    <property type="match status" value="1"/>
</dbReference>
<evidence type="ECO:0000313" key="3">
    <source>
        <dbReference type="EMBL" id="MRV73799.1"/>
    </source>
</evidence>
<evidence type="ECO:0000259" key="2">
    <source>
        <dbReference type="Pfam" id="PF07969"/>
    </source>
</evidence>
<evidence type="ECO:0000256" key="1">
    <source>
        <dbReference type="SAM" id="SignalP"/>
    </source>
</evidence>
<dbReference type="InterPro" id="IPR013108">
    <property type="entry name" value="Amidohydro_3"/>
</dbReference>
<proteinExistence type="predicted"/>
<dbReference type="Pfam" id="PF07969">
    <property type="entry name" value="Amidohydro_3"/>
    <property type="match status" value="1"/>
</dbReference>
<dbReference type="EMBL" id="WKJJ01000011">
    <property type="protein sequence ID" value="MRV73799.1"/>
    <property type="molecule type" value="Genomic_DNA"/>
</dbReference>
<dbReference type="InterPro" id="IPR033932">
    <property type="entry name" value="YtcJ-like"/>
</dbReference>
<dbReference type="Gene3D" id="3.20.20.140">
    <property type="entry name" value="Metal-dependent hydrolases"/>
    <property type="match status" value="1"/>
</dbReference>
<keyword evidence="4" id="KW-1185">Reference proteome</keyword>
<dbReference type="Gene3D" id="3.10.310.70">
    <property type="match status" value="1"/>
</dbReference>
<protein>
    <submittedName>
        <fullName evidence="3">Amidohydrolase family protein</fullName>
    </submittedName>
</protein>
<dbReference type="GO" id="GO:0016810">
    <property type="term" value="F:hydrolase activity, acting on carbon-nitrogen (but not peptide) bonds"/>
    <property type="evidence" value="ECO:0007669"/>
    <property type="project" value="InterPro"/>
</dbReference>
<dbReference type="RefSeq" id="WP_154376707.1">
    <property type="nucleotide sequence ID" value="NZ_WKJJ01000011.1"/>
</dbReference>
<sequence length="585" mass="61866">MQQNKHVRPLAARIGAVLLPWLMAMAAIPATGAPAVPAELIVRNGSIYTVQGNKPWAEAFAVRGGRYVAVGGNADVAALAGPQTRVIDLHGAMAMPGINDVHGHPLDGAYEDLYACNFAPSATPAQVLARVAECAARAEPGDWVVGGAWSSTLMADISTPAMLAALDRASAGHPVLLRDETFHNRWANSEAMQRAGIGASSANPAGGIIARDADSGQPTGLFKEFPAFLALERQIPPRTQARQLNAARAAGATLNAVGITGVQDAFTSEGTLRIWSQVDRGPGLPLHLVASLSTMPAADPAERTGLALADGRDTYRGSNLRPDFAKIFLDGIPPARTAEFLAPYLPDAEHGAHFHGQSNYTRAQLVDLLAAFDRRGIPVKIHATGDGSVRLALDAVEAVRQRNGMPGQRHQIAHASFIAGSDLARFRQLGVSADISPMIWYPTGIGMATAMAIGPERAAHIFPIRDLTRAGALVAGGSDWPAGQATPNPWMGIEGLVTRRDPVGAFPGALWPEQAVDLATALRIYTLNSAEAMGLGRETGSIEVGKSADFIVLDRNLFKVPATQIHQATVKQTFFRGRQVYPRGE</sequence>
<name>A0A7X2LVD0_9BURK</name>
<reference evidence="3 4" key="1">
    <citation type="submission" date="2019-11" db="EMBL/GenBank/DDBJ databases">
        <title>Novel species isolated from a subtropical stream in China.</title>
        <authorList>
            <person name="Lu H."/>
        </authorList>
    </citation>
    <scope>NUCLEOTIDE SEQUENCE [LARGE SCALE GENOMIC DNA]</scope>
    <source>
        <strain evidence="3 4">FT92W</strain>
    </source>
</reference>